<feature type="transmembrane region" description="Helical" evidence="10">
    <location>
        <begin position="48"/>
        <end position="68"/>
    </location>
</feature>
<dbReference type="SUPFAM" id="SSF90123">
    <property type="entry name" value="ABC transporter transmembrane region"/>
    <property type="match status" value="1"/>
</dbReference>
<dbReference type="GO" id="GO:0016887">
    <property type="term" value="F:ATP hydrolysis activity"/>
    <property type="evidence" value="ECO:0007669"/>
    <property type="project" value="InterPro"/>
</dbReference>
<dbReference type="Pfam" id="PF00664">
    <property type="entry name" value="ABC_membrane"/>
    <property type="match status" value="1"/>
</dbReference>
<dbReference type="RefSeq" id="XP_022488634.1">
    <property type="nucleotide sequence ID" value="XM_022631524.1"/>
</dbReference>
<feature type="domain" description="ABC transmembrane type-1" evidence="12">
    <location>
        <begin position="251"/>
        <end position="527"/>
    </location>
</feature>
<dbReference type="Pfam" id="PF00005">
    <property type="entry name" value="ABC_tran"/>
    <property type="match status" value="1"/>
</dbReference>
<evidence type="ECO:0000256" key="7">
    <source>
        <dbReference type="ARBA" id="ARBA00023136"/>
    </source>
</evidence>
<keyword evidence="4" id="KW-0547">Nucleotide-binding</keyword>
<dbReference type="InterPro" id="IPR017871">
    <property type="entry name" value="ABC_transporter-like_CS"/>
</dbReference>
<feature type="transmembrane region" description="Helical" evidence="10">
    <location>
        <begin position="132"/>
        <end position="154"/>
    </location>
</feature>
<keyword evidence="2" id="KW-0813">Transport</keyword>
<keyword evidence="7 10" id="KW-0472">Membrane</keyword>
<protein>
    <recommendedName>
        <fullName evidence="15">ABC transporter domain-containing protein</fullName>
    </recommendedName>
</protein>
<evidence type="ECO:0000256" key="8">
    <source>
        <dbReference type="ARBA" id="ARBA00024363"/>
    </source>
</evidence>
<keyword evidence="6 10" id="KW-1133">Transmembrane helix</keyword>
<comment type="subcellular location">
    <subcellularLocation>
        <location evidence="1">Membrane</location>
        <topology evidence="1">Multi-pass membrane protein</topology>
    </subcellularLocation>
</comment>
<evidence type="ECO:0000256" key="5">
    <source>
        <dbReference type="ARBA" id="ARBA00022840"/>
    </source>
</evidence>
<dbReference type="AlphaFoldDB" id="A0A1F5LJ96"/>
<evidence type="ECO:0000313" key="14">
    <source>
        <dbReference type="Proteomes" id="UP000177622"/>
    </source>
</evidence>
<evidence type="ECO:0000256" key="2">
    <source>
        <dbReference type="ARBA" id="ARBA00022448"/>
    </source>
</evidence>
<feature type="region of interest" description="Disordered" evidence="9">
    <location>
        <begin position="175"/>
        <end position="207"/>
    </location>
</feature>
<evidence type="ECO:0000259" key="12">
    <source>
        <dbReference type="PROSITE" id="PS50929"/>
    </source>
</evidence>
<dbReference type="CDD" id="cd18583">
    <property type="entry name" value="ABC_6TM_HMT1"/>
    <property type="match status" value="1"/>
</dbReference>
<dbReference type="GO" id="GO:0016020">
    <property type="term" value="C:membrane"/>
    <property type="evidence" value="ECO:0007669"/>
    <property type="project" value="UniProtKB-SubCell"/>
</dbReference>
<evidence type="ECO:0000256" key="6">
    <source>
        <dbReference type="ARBA" id="ARBA00022989"/>
    </source>
</evidence>
<dbReference type="InterPro" id="IPR036640">
    <property type="entry name" value="ABC1_TM_sf"/>
</dbReference>
<dbReference type="STRING" id="1835702.A0A1F5LJ96"/>
<keyword evidence="3 10" id="KW-0812">Transmembrane</keyword>
<proteinExistence type="inferred from homology"/>
<accession>A0A1F5LJ96</accession>
<evidence type="ECO:0000259" key="11">
    <source>
        <dbReference type="PROSITE" id="PS50893"/>
    </source>
</evidence>
<organism evidence="13 14">
    <name type="scientific">Penicillium arizonense</name>
    <dbReference type="NCBI Taxonomy" id="1835702"/>
    <lineage>
        <taxon>Eukaryota</taxon>
        <taxon>Fungi</taxon>
        <taxon>Dikarya</taxon>
        <taxon>Ascomycota</taxon>
        <taxon>Pezizomycotina</taxon>
        <taxon>Eurotiomycetes</taxon>
        <taxon>Eurotiomycetidae</taxon>
        <taxon>Eurotiales</taxon>
        <taxon>Aspergillaceae</taxon>
        <taxon>Penicillium</taxon>
    </lineage>
</organism>
<dbReference type="InterPro" id="IPR039421">
    <property type="entry name" value="Type_1_exporter"/>
</dbReference>
<keyword evidence="5" id="KW-0067">ATP-binding</keyword>
<dbReference type="InterPro" id="IPR011527">
    <property type="entry name" value="ABC1_TM_dom"/>
</dbReference>
<dbReference type="OrthoDB" id="6500128at2759"/>
<dbReference type="SMART" id="SM00382">
    <property type="entry name" value="AAA"/>
    <property type="match status" value="1"/>
</dbReference>
<feature type="transmembrane region" description="Helical" evidence="10">
    <location>
        <begin position="6"/>
        <end position="27"/>
    </location>
</feature>
<sequence>MATQLISQALHYSCALVAALYIVVCFLSGSPAKRRRKGRPKRRTQLRASLTALIVFTYIGQTVLSITVNDLDRSQSFLVHMTSQAAVWSAVWVRQHNPSKYELAGASVVTAGFEIPLLALSLSHKPRQWEPIAQIATSVIRLLLLVLVAITILLEIRQRKKKVLDESRPFLNGNRSSYGAANSPDLDDSSALSDSESDSDKNENTRAARVKRLRKERLHSLGGWWNYLKDFSIFLPYLVPRNNRKVQLCVATSVVCIACHRVLNILIPQQLADVTDSIFAHKTPYTSLGKWALLQVVSGGAGLGLIEALVKIPIRQFSYRQITNAAFSHVMNLSMDFHIENDSAEVMKSIDQGGALNNILEMAILDIAPAVADLFIGCFVFYLKFNIYASLLVVIASITYVSAEVFTSNWNLEHRRDLTQTQRNETRIMHQAVQGWQTVTYFNQFSYERSRFGEAVDLCLKASASFGQRRAIGKALLDLLRPLSFVGLSSLIVHEISVGRASTGDFVFFIQYWSSLISPLAYLSAQYRWLVSDLVDAERLLYLFNSKPSITEKEGATILKSGDGRVVFDNVNFAYDARLSTLKDVDITVEPGTTVALVGRTGSGKTTILRLLLRLYDVTSGRIEIDGQDIRDITLSSLRETIGVVPQDPVLFNASILENLRYARPSATDEEIHEACRAAAIHEKILTFVDGYDTTVGENGVKLSGGELQRIAIARVFLKKSPVLLLDEATSAVDSETESEIQIALDRLRARRTTFVIAHRLSTIVGADRILVLHEGRVVESGSHQELVRKGGRYQTLWENQFGGDKIKKAL</sequence>
<evidence type="ECO:0008006" key="15">
    <source>
        <dbReference type="Google" id="ProtNLM"/>
    </source>
</evidence>
<evidence type="ECO:0000256" key="4">
    <source>
        <dbReference type="ARBA" id="ARBA00022741"/>
    </source>
</evidence>
<dbReference type="Gene3D" id="3.40.50.300">
    <property type="entry name" value="P-loop containing nucleotide triphosphate hydrolases"/>
    <property type="match status" value="1"/>
</dbReference>
<dbReference type="InterPro" id="IPR003593">
    <property type="entry name" value="AAA+_ATPase"/>
</dbReference>
<dbReference type="GeneID" id="34576258"/>
<dbReference type="GO" id="GO:0005524">
    <property type="term" value="F:ATP binding"/>
    <property type="evidence" value="ECO:0007669"/>
    <property type="project" value="UniProtKB-KW"/>
</dbReference>
<dbReference type="InterPro" id="IPR027417">
    <property type="entry name" value="P-loop_NTPase"/>
</dbReference>
<dbReference type="PANTHER" id="PTHR24221">
    <property type="entry name" value="ATP-BINDING CASSETTE SUB-FAMILY B"/>
    <property type="match status" value="1"/>
</dbReference>
<dbReference type="Proteomes" id="UP000177622">
    <property type="component" value="Unassembled WGS sequence"/>
</dbReference>
<evidence type="ECO:0000256" key="10">
    <source>
        <dbReference type="SAM" id="Phobius"/>
    </source>
</evidence>
<evidence type="ECO:0000256" key="3">
    <source>
        <dbReference type="ARBA" id="ARBA00022692"/>
    </source>
</evidence>
<dbReference type="EMBL" id="LXJU01000008">
    <property type="protein sequence ID" value="OGE53195.1"/>
    <property type="molecule type" value="Genomic_DNA"/>
</dbReference>
<dbReference type="GO" id="GO:0140359">
    <property type="term" value="F:ABC-type transporter activity"/>
    <property type="evidence" value="ECO:0007669"/>
    <property type="project" value="InterPro"/>
</dbReference>
<evidence type="ECO:0000256" key="1">
    <source>
        <dbReference type="ARBA" id="ARBA00004141"/>
    </source>
</evidence>
<dbReference type="PANTHER" id="PTHR24221:SF503">
    <property type="entry name" value="MITOCHONDRIAL POTASSIUM CHANNEL ATP-BINDING SUBUNIT"/>
    <property type="match status" value="1"/>
</dbReference>
<dbReference type="InterPro" id="IPR003439">
    <property type="entry name" value="ABC_transporter-like_ATP-bd"/>
</dbReference>
<dbReference type="PROSITE" id="PS50893">
    <property type="entry name" value="ABC_TRANSPORTER_2"/>
    <property type="match status" value="1"/>
</dbReference>
<dbReference type="PROSITE" id="PS50929">
    <property type="entry name" value="ABC_TM1F"/>
    <property type="match status" value="1"/>
</dbReference>
<reference evidence="13 14" key="1">
    <citation type="journal article" date="2016" name="Sci. Rep.">
        <title>Penicillium arizonense, a new, genome sequenced fungal species, reveals a high chemical diversity in secreted metabolites.</title>
        <authorList>
            <person name="Grijseels S."/>
            <person name="Nielsen J.C."/>
            <person name="Randelovic M."/>
            <person name="Nielsen J."/>
            <person name="Nielsen K.F."/>
            <person name="Workman M."/>
            <person name="Frisvad J.C."/>
        </authorList>
    </citation>
    <scope>NUCLEOTIDE SEQUENCE [LARGE SCALE GENOMIC DNA]</scope>
    <source>
        <strain evidence="13 14">CBS 141311</strain>
    </source>
</reference>
<dbReference type="SUPFAM" id="SSF52540">
    <property type="entry name" value="P-loop containing nucleoside triphosphate hydrolases"/>
    <property type="match status" value="1"/>
</dbReference>
<feature type="domain" description="ABC transporter" evidence="11">
    <location>
        <begin position="566"/>
        <end position="800"/>
    </location>
</feature>
<comment type="similarity">
    <text evidence="8">Belongs to the ABC transporter superfamily. ABCB family. Heavy Metal importer (TC 3.A.1.210) subfamily.</text>
</comment>
<keyword evidence="14" id="KW-1185">Reference proteome</keyword>
<comment type="caution">
    <text evidence="13">The sequence shown here is derived from an EMBL/GenBank/DDBJ whole genome shotgun (WGS) entry which is preliminary data.</text>
</comment>
<dbReference type="PROSITE" id="PS00211">
    <property type="entry name" value="ABC_TRANSPORTER_1"/>
    <property type="match status" value="1"/>
</dbReference>
<evidence type="ECO:0000313" key="13">
    <source>
        <dbReference type="EMBL" id="OGE53195.1"/>
    </source>
</evidence>
<dbReference type="Gene3D" id="1.20.1560.10">
    <property type="entry name" value="ABC transporter type 1, transmembrane domain"/>
    <property type="match status" value="1"/>
</dbReference>
<gene>
    <name evidence="13" type="ORF">PENARI_c008G07759</name>
</gene>
<name>A0A1F5LJ96_PENAI</name>
<evidence type="ECO:0000256" key="9">
    <source>
        <dbReference type="SAM" id="MobiDB-lite"/>
    </source>
</evidence>
<dbReference type="FunFam" id="3.40.50.300:FF:000287">
    <property type="entry name" value="Multidrug ABC transporter ATP-binding protein"/>
    <property type="match status" value="1"/>
</dbReference>